<dbReference type="GO" id="GO:0003677">
    <property type="term" value="F:DNA binding"/>
    <property type="evidence" value="ECO:0007669"/>
    <property type="project" value="InterPro"/>
</dbReference>
<reference evidence="6" key="3">
    <citation type="submission" date="2015-03" db="EMBL/GenBank/DDBJ databases">
        <authorList>
            <consortium name="Pathogen Informatics"/>
        </authorList>
    </citation>
    <scope>NUCLEOTIDE SEQUENCE [LARGE SCALE GENOMIC DNA]</scope>
    <source>
        <strain evidence="6">A125KOH2</strain>
    </source>
</reference>
<evidence type="ECO:0000313" key="4">
    <source>
        <dbReference type="EMBL" id="CRY67293.1"/>
    </source>
</evidence>
<dbReference type="OrthoDB" id="6453465at2"/>
<dbReference type="Proteomes" id="UP000044625">
    <property type="component" value="Unassembled WGS sequence"/>
</dbReference>
<dbReference type="RefSeq" id="WP_049610282.1">
    <property type="nucleotide sequence ID" value="NZ_CAWMMU010000010.1"/>
</dbReference>
<protein>
    <recommendedName>
        <fullName evidence="2">HTH cro/C1-type domain-containing protein</fullName>
    </recommendedName>
</protein>
<dbReference type="InterPro" id="IPR001387">
    <property type="entry name" value="Cro/C1-type_HTH"/>
</dbReference>
<accession>A0A0T9NT58</accession>
<dbReference type="AlphaFoldDB" id="A0A0T9NT58"/>
<evidence type="ECO:0000313" key="3">
    <source>
        <dbReference type="EMBL" id="CNH28230.1"/>
    </source>
</evidence>
<feature type="region of interest" description="Disordered" evidence="1">
    <location>
        <begin position="164"/>
        <end position="187"/>
    </location>
</feature>
<evidence type="ECO:0000259" key="2">
    <source>
        <dbReference type="PROSITE" id="PS50943"/>
    </source>
</evidence>
<dbReference type="PROSITE" id="PS50943">
    <property type="entry name" value="HTH_CROC1"/>
    <property type="match status" value="1"/>
</dbReference>
<dbReference type="STRING" id="1288385.ERS137968_02365"/>
<dbReference type="EMBL" id="CWJL01000010">
    <property type="protein sequence ID" value="CRY67293.1"/>
    <property type="molecule type" value="Genomic_DNA"/>
</dbReference>
<evidence type="ECO:0000313" key="6">
    <source>
        <dbReference type="Proteomes" id="UP000045840"/>
    </source>
</evidence>
<proteinExistence type="predicted"/>
<name>A0A0T9NT58_9GAMM</name>
<evidence type="ECO:0000313" key="5">
    <source>
        <dbReference type="Proteomes" id="UP000044625"/>
    </source>
</evidence>
<gene>
    <name evidence="3" type="ORF">ERS008529_00846</name>
    <name evidence="4" type="ORF">ERS137968_02365</name>
</gene>
<dbReference type="Proteomes" id="UP000045840">
    <property type="component" value="Unassembled WGS sequence"/>
</dbReference>
<dbReference type="SUPFAM" id="SSF47413">
    <property type="entry name" value="lambda repressor-like DNA-binding domains"/>
    <property type="match status" value="1"/>
</dbReference>
<evidence type="ECO:0000256" key="1">
    <source>
        <dbReference type="SAM" id="MobiDB-lite"/>
    </source>
</evidence>
<dbReference type="InterPro" id="IPR010982">
    <property type="entry name" value="Lambda_DNA-bd_dom_sf"/>
</dbReference>
<keyword evidence="5" id="KW-1185">Reference proteome</keyword>
<reference evidence="4 5" key="2">
    <citation type="submission" date="2015-03" db="EMBL/GenBank/DDBJ databases">
        <authorList>
            <consortium name="Pathogen Informatics"/>
            <person name="Murphy D."/>
        </authorList>
    </citation>
    <scope>NUCLEOTIDE SEQUENCE [LARGE SCALE GENOMIC DNA]</scope>
    <source>
        <strain evidence="4">Type strain: CIP110230</strain>
        <strain evidence="5">type strain: CIP110230</strain>
    </source>
</reference>
<organism evidence="3 6">
    <name type="scientific">Yersinia pekkanenii</name>
    <dbReference type="NCBI Taxonomy" id="1288385"/>
    <lineage>
        <taxon>Bacteria</taxon>
        <taxon>Pseudomonadati</taxon>
        <taxon>Pseudomonadota</taxon>
        <taxon>Gammaproteobacteria</taxon>
        <taxon>Enterobacterales</taxon>
        <taxon>Yersiniaceae</taxon>
        <taxon>Yersinia</taxon>
    </lineage>
</organism>
<feature type="domain" description="HTH cro/C1-type" evidence="2">
    <location>
        <begin position="40"/>
        <end position="75"/>
    </location>
</feature>
<dbReference type="EMBL" id="CQAZ01000005">
    <property type="protein sequence ID" value="CNH28230.1"/>
    <property type="molecule type" value="Genomic_DNA"/>
</dbReference>
<sequence length="187" mass="20790">MIGSKVKEFTFEAEGKEKLKERLRELVGTRSVRAAARDWGLSFSTLNNYLTKSTEPAFTAMQKIAHKERVSLDWLAYGSMTNTITATNHNLSEAEKEYKARGKLTSAWLAVLDSLDENEAHALLRVIHKKGVDGIVELVTANSLDIELLQLPTEEKERLMALHEAKKGASESCVENNSGDQSQKKVG</sequence>
<dbReference type="Gene3D" id="1.10.260.40">
    <property type="entry name" value="lambda repressor-like DNA-binding domains"/>
    <property type="match status" value="1"/>
</dbReference>
<reference evidence="3" key="1">
    <citation type="submission" date="2015-03" db="EMBL/GenBank/DDBJ databases">
        <authorList>
            <person name="Murphy D."/>
        </authorList>
    </citation>
    <scope>NUCLEOTIDE SEQUENCE [LARGE SCALE GENOMIC DNA]</scope>
    <source>
        <strain evidence="3">A125KOH2</strain>
    </source>
</reference>